<dbReference type="PROSITE" id="PS51257">
    <property type="entry name" value="PROKAR_LIPOPROTEIN"/>
    <property type="match status" value="1"/>
</dbReference>
<comment type="caution">
    <text evidence="1">The sequence shown here is derived from an EMBL/GenBank/DDBJ whole genome shotgun (WGS) entry which is preliminary data.</text>
</comment>
<dbReference type="Proteomes" id="UP000220611">
    <property type="component" value="Unassembled WGS sequence"/>
</dbReference>
<evidence type="ECO:0000313" key="1">
    <source>
        <dbReference type="EMBL" id="PEQ24017.1"/>
    </source>
</evidence>
<dbReference type="EMBL" id="NOXF01000008">
    <property type="protein sequence ID" value="PEQ24017.1"/>
    <property type="molecule type" value="Genomic_DNA"/>
</dbReference>
<dbReference type="AlphaFoldDB" id="A0A855A415"/>
<keyword evidence="2" id="KW-1185">Reference proteome</keyword>
<organism evidence="1 2">
    <name type="scientific">[Clostridium] leptum DSM 753</name>
    <dbReference type="NCBI Taxonomy" id="428125"/>
    <lineage>
        <taxon>Bacteria</taxon>
        <taxon>Bacillati</taxon>
        <taxon>Bacillota</taxon>
        <taxon>Clostridia</taxon>
        <taxon>Eubacteriales</taxon>
        <taxon>Oscillospiraceae</taxon>
        <taxon>Oscillospiraceae incertae sedis</taxon>
    </lineage>
</organism>
<evidence type="ECO:0000313" key="2">
    <source>
        <dbReference type="Proteomes" id="UP000220611"/>
    </source>
</evidence>
<accession>A0A855A415</accession>
<gene>
    <name evidence="1" type="ORF">CH238_10300</name>
</gene>
<protein>
    <submittedName>
        <fullName evidence="1">Uncharacterized protein</fullName>
    </submittedName>
</protein>
<sequence length="77" mass="7809">MLKNFIGYFLLSAACNLSCESGGSSALPPLGCLSACCCGCNAGRYDVPPQAELSLPLSLSMGPLKNSRAAYPPVPGG</sequence>
<reference evidence="1 2" key="1">
    <citation type="submission" date="2017-07" db="EMBL/GenBank/DDBJ databases">
        <title>Prevalence of linear plasmids in Cutibacterium (Propionibacterium) acnes isolates obtained from prostatic tissue.</title>
        <authorList>
            <person name="Davidsson S."/>
            <person name="Carlsson J."/>
            <person name="Molling P."/>
            <person name="Andren O."/>
            <person name="Andersson S.-O."/>
            <person name="Brzuszkiewicz E."/>
            <person name="Poehlein A."/>
            <person name="Al-Zeer M."/>
            <person name="Brinkmann V."/>
            <person name="Scavenius C."/>
            <person name="Nazipi S."/>
            <person name="Soderquist B."/>
            <person name="Bruggemann H."/>
        </authorList>
    </citation>
    <scope>NUCLEOTIDE SEQUENCE [LARGE SCALE GENOMIC DNA]</scope>
    <source>
        <strain evidence="1 2">DSM 753</strain>
    </source>
</reference>
<proteinExistence type="predicted"/>
<name>A0A855A415_9FIRM</name>